<dbReference type="STRING" id="365046.Rta_20070"/>
<feature type="region of interest" description="Disordered" evidence="6">
    <location>
        <begin position="701"/>
        <end position="721"/>
    </location>
</feature>
<organism evidence="10 11">
    <name type="scientific">Ramlibacter tataouinensis (strain ATCC BAA-407 / DSM 14655 / LMG 21543 / TTB310)</name>
    <dbReference type="NCBI Taxonomy" id="365046"/>
    <lineage>
        <taxon>Bacteria</taxon>
        <taxon>Pseudomonadati</taxon>
        <taxon>Pseudomonadota</taxon>
        <taxon>Betaproteobacteria</taxon>
        <taxon>Burkholderiales</taxon>
        <taxon>Comamonadaceae</taxon>
        <taxon>Ramlibacter</taxon>
    </lineage>
</organism>
<name>F5XXW4_RAMTT</name>
<feature type="transmembrane region" description="Helical" evidence="7">
    <location>
        <begin position="107"/>
        <end position="125"/>
    </location>
</feature>
<keyword evidence="4 10" id="KW-0418">Kinase</keyword>
<keyword evidence="7" id="KW-0812">Transmembrane</keyword>
<feature type="transmembrane region" description="Helical" evidence="7">
    <location>
        <begin position="132"/>
        <end position="149"/>
    </location>
</feature>
<protein>
    <recommendedName>
        <fullName evidence="2">histidine kinase</fullName>
        <ecNumber evidence="2">2.7.13.3</ecNumber>
    </recommendedName>
</protein>
<dbReference type="SUPFAM" id="SSF55874">
    <property type="entry name" value="ATPase domain of HSP90 chaperone/DNA topoisomerase II/histidine kinase"/>
    <property type="match status" value="1"/>
</dbReference>
<evidence type="ECO:0000256" key="7">
    <source>
        <dbReference type="SAM" id="Phobius"/>
    </source>
</evidence>
<evidence type="ECO:0000256" key="3">
    <source>
        <dbReference type="ARBA" id="ARBA00022679"/>
    </source>
</evidence>
<evidence type="ECO:0000259" key="8">
    <source>
        <dbReference type="PROSITE" id="PS50109"/>
    </source>
</evidence>
<feature type="modified residue" description="4-aspartylphosphate" evidence="5">
    <location>
        <position position="494"/>
    </location>
</feature>
<dbReference type="SUPFAM" id="SSF52172">
    <property type="entry name" value="CheY-like"/>
    <property type="match status" value="2"/>
</dbReference>
<comment type="catalytic activity">
    <reaction evidence="1">
        <text>ATP + protein L-histidine = ADP + protein N-phospho-L-histidine.</text>
        <dbReference type="EC" id="2.7.13.3"/>
    </reaction>
</comment>
<keyword evidence="11" id="KW-1185">Reference proteome</keyword>
<dbReference type="SUPFAM" id="SSF47384">
    <property type="entry name" value="Homodimeric domain of signal transducing histidine kinase"/>
    <property type="match status" value="1"/>
</dbReference>
<evidence type="ECO:0000313" key="10">
    <source>
        <dbReference type="EMBL" id="AEG93099.1"/>
    </source>
</evidence>
<accession>F5XXW4</accession>
<dbReference type="Pfam" id="PF02518">
    <property type="entry name" value="HATPase_c"/>
    <property type="match status" value="1"/>
</dbReference>
<dbReference type="EC" id="2.7.13.3" evidence="2"/>
<sequence length="845" mass="90893">MDMKKLIATLYDGYRHHHESNKSLLQWIGVVGSIAFPLLYAARLTGKLPPRYDDLNFRLAAIVLCLFLALRRWWPERLRPFYLPYSYLTIFYCLAFLLPFTLLQNKAAANTIVNVVIGAVLIILLTDWRNTIVMLVTGYVMAVVVYWTVSPGAQLPAEFLYWWVPLSGILIAGGGLSKYAEKRAELERMRGLYSGLAGSIAHEMRNPLAQIRQVLDQIAAAVPAPQGGMPAVLSPEQAAAVTRSIAQGQQAVTRGLQAITVTLQQLNTNALDASTFTRLSAAQCVRKAVDEYAYDDESQRAKVSVQVRGDFTFKGEPTAFLMVLYNLIKNALYYLPVHPGATLSITVAREAGHRIVVRDTGPGIAPAVQARLFQEFHSAGKPEGTGLGLAFCRRVMRAFGGDITCRSTLGEFTEFTMTFPEVAPDGQEQRPDTASHLRSLLAGKRVLVVDDDPNLRKATVARLTAADCGADEAGSGAAALDMLARVAYDMVVMDIRMPGLDGLETTRLIRQGKVPGRERTPVIGFSAEPAGWEAGGRRAGMDGFLAKGCSDAEWTQAVVAVMTARPAQAERTGAAWKGTTVLLAEDSALNRSLTRTRLAELGMEVVEAAHGREVLQLVGAGVRPTVILMDMHMPGMDGIATTQALRALPAPAGKTPILALTAHVSAAQSQAAMAAGMDGVLTKPLDVPMLLGELARLLGGTPAASPSRQETPHDGGTPTLLNTERADEFRRLGILDELFPMCLADIRQLTQRLEACAASADRDGAYMALHSLLGASGEIGAQALHETAQGCYRALSQGEWPQPRDWPARIAGLASATEEAVLAAYALRPAAAAPASQTSSHSLRV</sequence>
<evidence type="ECO:0000256" key="5">
    <source>
        <dbReference type="PROSITE-ProRule" id="PRU00169"/>
    </source>
</evidence>
<dbReference type="SMART" id="SM00448">
    <property type="entry name" value="REC"/>
    <property type="match status" value="2"/>
</dbReference>
<dbReference type="Pfam" id="PF00072">
    <property type="entry name" value="Response_reg"/>
    <property type="match status" value="2"/>
</dbReference>
<keyword evidence="5" id="KW-0597">Phosphoprotein</keyword>
<dbReference type="KEGG" id="rta:Rta_20070"/>
<keyword evidence="3" id="KW-0808">Transferase</keyword>
<dbReference type="InterPro" id="IPR004358">
    <property type="entry name" value="Sig_transdc_His_kin-like_C"/>
</dbReference>
<feature type="domain" description="Response regulatory" evidence="9">
    <location>
        <begin position="445"/>
        <end position="562"/>
    </location>
</feature>
<dbReference type="Gene3D" id="1.20.120.160">
    <property type="entry name" value="HPT domain"/>
    <property type="match status" value="1"/>
</dbReference>
<dbReference type="InterPro" id="IPR001789">
    <property type="entry name" value="Sig_transdc_resp-reg_receiver"/>
</dbReference>
<dbReference type="InterPro" id="IPR005467">
    <property type="entry name" value="His_kinase_dom"/>
</dbReference>
<keyword evidence="7" id="KW-1133">Transmembrane helix</keyword>
<feature type="modified residue" description="4-aspartylphosphate" evidence="5">
    <location>
        <position position="630"/>
    </location>
</feature>
<feature type="transmembrane region" description="Helical" evidence="7">
    <location>
        <begin position="81"/>
        <end position="101"/>
    </location>
</feature>
<dbReference type="PANTHER" id="PTHR43047:SF72">
    <property type="entry name" value="OSMOSENSING HISTIDINE PROTEIN KINASE SLN1"/>
    <property type="match status" value="1"/>
</dbReference>
<evidence type="ECO:0000313" key="11">
    <source>
        <dbReference type="Proteomes" id="UP000008385"/>
    </source>
</evidence>
<dbReference type="GO" id="GO:0005886">
    <property type="term" value="C:plasma membrane"/>
    <property type="evidence" value="ECO:0007669"/>
    <property type="project" value="TreeGrafter"/>
</dbReference>
<dbReference type="SMART" id="SM00387">
    <property type="entry name" value="HATPase_c"/>
    <property type="match status" value="1"/>
</dbReference>
<dbReference type="InterPro" id="IPR003594">
    <property type="entry name" value="HATPase_dom"/>
</dbReference>
<gene>
    <name evidence="10" type="ordered locus">Rta_20070</name>
</gene>
<dbReference type="eggNOG" id="COG2205">
    <property type="taxonomic scope" value="Bacteria"/>
</dbReference>
<dbReference type="PROSITE" id="PS50110">
    <property type="entry name" value="RESPONSE_REGULATORY"/>
    <property type="match status" value="2"/>
</dbReference>
<dbReference type="InterPro" id="IPR036890">
    <property type="entry name" value="HATPase_C_sf"/>
</dbReference>
<dbReference type="GO" id="GO:0009927">
    <property type="term" value="F:histidine phosphotransfer kinase activity"/>
    <property type="evidence" value="ECO:0007669"/>
    <property type="project" value="TreeGrafter"/>
</dbReference>
<evidence type="ECO:0000256" key="6">
    <source>
        <dbReference type="SAM" id="MobiDB-lite"/>
    </source>
</evidence>
<evidence type="ECO:0000256" key="2">
    <source>
        <dbReference type="ARBA" id="ARBA00012438"/>
    </source>
</evidence>
<dbReference type="eggNOG" id="COG2198">
    <property type="taxonomic scope" value="Bacteria"/>
</dbReference>
<dbReference type="InterPro" id="IPR036641">
    <property type="entry name" value="HPT_dom_sf"/>
</dbReference>
<evidence type="ECO:0000256" key="4">
    <source>
        <dbReference type="ARBA" id="ARBA00022777"/>
    </source>
</evidence>
<dbReference type="SUPFAM" id="SSF47226">
    <property type="entry name" value="Histidine-containing phosphotransfer domain, HPT domain"/>
    <property type="match status" value="1"/>
</dbReference>
<dbReference type="Gene3D" id="3.40.50.2300">
    <property type="match status" value="2"/>
</dbReference>
<dbReference type="CDD" id="cd00075">
    <property type="entry name" value="HATPase"/>
    <property type="match status" value="1"/>
</dbReference>
<dbReference type="PRINTS" id="PR00344">
    <property type="entry name" value="BCTRLSENSOR"/>
</dbReference>
<dbReference type="Proteomes" id="UP000008385">
    <property type="component" value="Chromosome"/>
</dbReference>
<keyword evidence="7" id="KW-0472">Membrane</keyword>
<feature type="domain" description="Response regulatory" evidence="9">
    <location>
        <begin position="580"/>
        <end position="698"/>
    </location>
</feature>
<feature type="domain" description="Histidine kinase" evidence="8">
    <location>
        <begin position="199"/>
        <end position="423"/>
    </location>
</feature>
<dbReference type="AlphaFoldDB" id="F5XXW4"/>
<reference evidence="11" key="1">
    <citation type="submission" date="2006-01" db="EMBL/GenBank/DDBJ databases">
        <title>Genome of the cyst-dividing bacterium Ramlibacter tataouinensis.</title>
        <authorList>
            <person name="Barakat M."/>
            <person name="Ortet P."/>
            <person name="De Luca G."/>
            <person name="Jourlin-Castelli C."/>
            <person name="Ansaldi M."/>
            <person name="Py B."/>
            <person name="Fichant G."/>
            <person name="Coutinho P."/>
            <person name="Voulhoux R."/>
            <person name="Bastien O."/>
            <person name="Roy S."/>
            <person name="Marechal E."/>
            <person name="Henrissat B."/>
            <person name="Quentin Y."/>
            <person name="Noirot P."/>
            <person name="Filloux A."/>
            <person name="Mejean V."/>
            <person name="DuBow M."/>
            <person name="Barras F."/>
            <person name="Heulin T."/>
        </authorList>
    </citation>
    <scope>NUCLEOTIDE SEQUENCE [LARGE SCALE GENOMIC DNA]</scope>
    <source>
        <strain evidence="11">ATCC BAA-407 / DSM 14655 / LMG 21543 / TTB310</strain>
    </source>
</reference>
<evidence type="ECO:0000256" key="1">
    <source>
        <dbReference type="ARBA" id="ARBA00000085"/>
    </source>
</evidence>
<dbReference type="GO" id="GO:0000155">
    <property type="term" value="F:phosphorelay sensor kinase activity"/>
    <property type="evidence" value="ECO:0007669"/>
    <property type="project" value="InterPro"/>
</dbReference>
<dbReference type="Gene3D" id="3.30.565.10">
    <property type="entry name" value="Histidine kinase-like ATPase, C-terminal domain"/>
    <property type="match status" value="1"/>
</dbReference>
<dbReference type="HOGENOM" id="CLU_000445_104_18_4"/>
<feature type="transmembrane region" description="Helical" evidence="7">
    <location>
        <begin position="55"/>
        <end position="74"/>
    </location>
</feature>
<dbReference type="CDD" id="cd17546">
    <property type="entry name" value="REC_hyHK_CKI1_RcsC-like"/>
    <property type="match status" value="2"/>
</dbReference>
<dbReference type="PROSITE" id="PS50109">
    <property type="entry name" value="HIS_KIN"/>
    <property type="match status" value="1"/>
</dbReference>
<dbReference type="EMBL" id="CP000245">
    <property type="protein sequence ID" value="AEG93099.1"/>
    <property type="molecule type" value="Genomic_DNA"/>
</dbReference>
<reference evidence="10 11" key="2">
    <citation type="journal article" date="2011" name="PLoS ONE">
        <title>The Cyst-Dividing Bacterium Ramlibacter tataouinensis TTB310 Genome Reveals a Well-Stocked Toolbox for Adaptation to a Desert Environment.</title>
        <authorList>
            <person name="De Luca G."/>
            <person name="Barakat M."/>
            <person name="Ortet P."/>
            <person name="Fochesato S."/>
            <person name="Jourlin-Castelli C."/>
            <person name="Ansaldi M."/>
            <person name="Py B."/>
            <person name="Fichant G."/>
            <person name="Coutinho P.M."/>
            <person name="Voulhoux R."/>
            <person name="Bastien O."/>
            <person name="Marechal E."/>
            <person name="Henrissat B."/>
            <person name="Quentin Y."/>
            <person name="Noirot P."/>
            <person name="Filloux A."/>
            <person name="Mejean V."/>
            <person name="Dubow M.S."/>
            <person name="Barras F."/>
            <person name="Barbe V."/>
            <person name="Weissenbach J."/>
            <person name="Mihalcescu I."/>
            <person name="Vermeglio A."/>
            <person name="Achouak W."/>
            <person name="Heulin T."/>
        </authorList>
    </citation>
    <scope>NUCLEOTIDE SEQUENCE [LARGE SCALE GENOMIC DNA]</scope>
    <source>
        <strain evidence="11">ATCC BAA-407 / DSM 14655 / LMG 21543 / TTB310</strain>
    </source>
</reference>
<evidence type="ECO:0000259" key="9">
    <source>
        <dbReference type="PROSITE" id="PS50110"/>
    </source>
</evidence>
<dbReference type="InterPro" id="IPR011006">
    <property type="entry name" value="CheY-like_superfamily"/>
</dbReference>
<dbReference type="InterPro" id="IPR036097">
    <property type="entry name" value="HisK_dim/P_sf"/>
</dbReference>
<proteinExistence type="predicted"/>
<dbReference type="PANTHER" id="PTHR43047">
    <property type="entry name" value="TWO-COMPONENT HISTIDINE PROTEIN KINASE"/>
    <property type="match status" value="1"/>
</dbReference>
<dbReference type="eggNOG" id="COG0784">
    <property type="taxonomic scope" value="Bacteria"/>
</dbReference>
<feature type="transmembrane region" description="Helical" evidence="7">
    <location>
        <begin position="24"/>
        <end position="43"/>
    </location>
</feature>